<sequence length="139" mass="16553">MEDYNLDATYTAFKYLYAKGRATTKHSFVEEHYYTTDKKNISYFNFYPNAHPEFILEAYQFGLLKMVYPSNNLLELSRFPKEFREAFKTYKKKCLKVFDISYEDKLKVNLVTPYCLMTSFSSSTISEEDYAKVHELKNN</sequence>
<reference evidence="2" key="1">
    <citation type="journal article" date="2022" name="Mol. Ecol. Resour.">
        <title>The genomes of chicory, endive, great burdock and yacon provide insights into Asteraceae palaeo-polyploidization history and plant inulin production.</title>
        <authorList>
            <person name="Fan W."/>
            <person name="Wang S."/>
            <person name="Wang H."/>
            <person name="Wang A."/>
            <person name="Jiang F."/>
            <person name="Liu H."/>
            <person name="Zhao H."/>
            <person name="Xu D."/>
            <person name="Zhang Y."/>
        </authorList>
    </citation>
    <scope>NUCLEOTIDE SEQUENCE [LARGE SCALE GENOMIC DNA]</scope>
    <source>
        <strain evidence="2">cv. Niubang</strain>
    </source>
</reference>
<dbReference type="EMBL" id="CM042064">
    <property type="protein sequence ID" value="KAI3665751.1"/>
    <property type="molecule type" value="Genomic_DNA"/>
</dbReference>
<gene>
    <name evidence="1" type="ORF">L6452_44381</name>
</gene>
<reference evidence="1 2" key="2">
    <citation type="journal article" date="2022" name="Mol. Ecol. Resour.">
        <title>The genomes of chicory, endive, great burdock and yacon provide insights into Asteraceae paleo-polyploidization history and plant inulin production.</title>
        <authorList>
            <person name="Fan W."/>
            <person name="Wang S."/>
            <person name="Wang H."/>
            <person name="Wang A."/>
            <person name="Jiang F."/>
            <person name="Liu H."/>
            <person name="Zhao H."/>
            <person name="Xu D."/>
            <person name="Zhang Y."/>
        </authorList>
    </citation>
    <scope>NUCLEOTIDE SEQUENCE [LARGE SCALE GENOMIC DNA]</scope>
    <source>
        <strain evidence="2">cv. Niubang</strain>
    </source>
</reference>
<evidence type="ECO:0000313" key="2">
    <source>
        <dbReference type="Proteomes" id="UP001055879"/>
    </source>
</evidence>
<proteinExistence type="predicted"/>
<organism evidence="1 2">
    <name type="scientific">Arctium lappa</name>
    <name type="common">Greater burdock</name>
    <name type="synonym">Lappa major</name>
    <dbReference type="NCBI Taxonomy" id="4217"/>
    <lineage>
        <taxon>Eukaryota</taxon>
        <taxon>Viridiplantae</taxon>
        <taxon>Streptophyta</taxon>
        <taxon>Embryophyta</taxon>
        <taxon>Tracheophyta</taxon>
        <taxon>Spermatophyta</taxon>
        <taxon>Magnoliopsida</taxon>
        <taxon>eudicotyledons</taxon>
        <taxon>Gunneridae</taxon>
        <taxon>Pentapetalae</taxon>
        <taxon>asterids</taxon>
        <taxon>campanulids</taxon>
        <taxon>Asterales</taxon>
        <taxon>Asteraceae</taxon>
        <taxon>Carduoideae</taxon>
        <taxon>Cardueae</taxon>
        <taxon>Arctiinae</taxon>
        <taxon>Arctium</taxon>
    </lineage>
</organism>
<keyword evidence="2" id="KW-1185">Reference proteome</keyword>
<name>A0ACB8XFR1_ARCLA</name>
<protein>
    <submittedName>
        <fullName evidence="1">Uncharacterized protein</fullName>
    </submittedName>
</protein>
<comment type="caution">
    <text evidence="1">The sequence shown here is derived from an EMBL/GenBank/DDBJ whole genome shotgun (WGS) entry which is preliminary data.</text>
</comment>
<evidence type="ECO:0000313" key="1">
    <source>
        <dbReference type="EMBL" id="KAI3665751.1"/>
    </source>
</evidence>
<accession>A0ACB8XFR1</accession>
<dbReference type="Proteomes" id="UP001055879">
    <property type="component" value="Linkage Group LG18"/>
</dbReference>